<dbReference type="GO" id="GO:0042383">
    <property type="term" value="C:sarcolemma"/>
    <property type="evidence" value="ECO:0007669"/>
    <property type="project" value="UniProtKB-SubCell"/>
</dbReference>
<dbReference type="PANTHER" id="PTHR15715">
    <property type="entry name" value="CENTROSOMAL PROTEIN OF 170 KDA"/>
    <property type="match status" value="1"/>
</dbReference>
<evidence type="ECO:0000313" key="22">
    <source>
        <dbReference type="Proteomes" id="UP000007875"/>
    </source>
</evidence>
<evidence type="ECO:0000256" key="11">
    <source>
        <dbReference type="ARBA" id="ARBA00023128"/>
    </source>
</evidence>
<keyword evidence="5" id="KW-0963">Cytoplasm</keyword>
<evidence type="ECO:0000256" key="2">
    <source>
        <dbReference type="ARBA" id="ARBA00004304"/>
    </source>
</evidence>
<evidence type="ECO:0000256" key="12">
    <source>
        <dbReference type="ARBA" id="ARBA00023136"/>
    </source>
</evidence>
<dbReference type="InterPro" id="IPR008984">
    <property type="entry name" value="SMAD_FHA_dom_sf"/>
</dbReference>
<keyword evidence="22" id="KW-1185">Reference proteome</keyword>
<dbReference type="SUPFAM" id="SSF49879">
    <property type="entry name" value="SMAD/FHA domain"/>
    <property type="match status" value="1"/>
</dbReference>
<dbReference type="InterPro" id="IPR000253">
    <property type="entry name" value="FHA_dom"/>
</dbReference>
<evidence type="ECO:0000256" key="14">
    <source>
        <dbReference type="ARBA" id="ARBA00057671"/>
    </source>
</evidence>
<evidence type="ECO:0000259" key="20">
    <source>
        <dbReference type="PROSITE" id="PS50006"/>
    </source>
</evidence>
<feature type="domain" description="FHA" evidence="20">
    <location>
        <begin position="27"/>
        <end position="82"/>
    </location>
</feature>
<dbReference type="SMART" id="SM00240">
    <property type="entry name" value="FHA"/>
    <property type="match status" value="1"/>
</dbReference>
<feature type="coiled-coil region" evidence="19">
    <location>
        <begin position="411"/>
        <end position="455"/>
    </location>
</feature>
<reference evidence="22" key="1">
    <citation type="submission" date="2003-08" db="EMBL/GenBank/DDBJ databases">
        <authorList>
            <person name="Birren B."/>
            <person name="Nusbaum C."/>
            <person name="Abebe A."/>
            <person name="Abouelleil A."/>
            <person name="Adekoya E."/>
            <person name="Ait-zahra M."/>
            <person name="Allen N."/>
            <person name="Allen T."/>
            <person name="An P."/>
            <person name="Anderson M."/>
            <person name="Anderson S."/>
            <person name="Arachchi H."/>
            <person name="Armbruster J."/>
            <person name="Bachantsang P."/>
            <person name="Baldwin J."/>
            <person name="Barry A."/>
            <person name="Bayul T."/>
            <person name="Blitshsteyn B."/>
            <person name="Bloom T."/>
            <person name="Blye J."/>
            <person name="Boguslavskiy L."/>
            <person name="Borowsky M."/>
            <person name="Boukhgalter B."/>
            <person name="Brunache A."/>
            <person name="Butler J."/>
            <person name="Calixte N."/>
            <person name="Calvo S."/>
            <person name="Camarata J."/>
            <person name="Campo K."/>
            <person name="Chang J."/>
            <person name="Cheshatsang Y."/>
            <person name="Citroen M."/>
            <person name="Collymore A."/>
            <person name="Considine T."/>
            <person name="Cook A."/>
            <person name="Cooke P."/>
            <person name="Corum B."/>
            <person name="Cuomo C."/>
            <person name="David R."/>
            <person name="Dawoe T."/>
            <person name="Degray S."/>
            <person name="Dodge S."/>
            <person name="Dooley K."/>
            <person name="Dorje P."/>
            <person name="Dorjee K."/>
            <person name="Dorris L."/>
            <person name="Duffey N."/>
            <person name="Dupes A."/>
            <person name="Elkins T."/>
            <person name="Engels R."/>
            <person name="Erickson J."/>
            <person name="Farina A."/>
            <person name="Faro S."/>
            <person name="Ferreira P."/>
            <person name="Fischer H."/>
            <person name="Fitzgerald M."/>
            <person name="Foley K."/>
            <person name="Gage D."/>
            <person name="Galagan J."/>
            <person name="Gearin G."/>
            <person name="Gnerre S."/>
            <person name="Gnirke A."/>
            <person name="Goyette A."/>
            <person name="Graham J."/>
            <person name="Grandbois E."/>
            <person name="Gyaltsen K."/>
            <person name="Hafez N."/>
            <person name="Hagopian D."/>
            <person name="Hagos B."/>
            <person name="Hall J."/>
            <person name="Hatcher B."/>
            <person name="Heller A."/>
            <person name="Higgins H."/>
            <person name="Honan T."/>
            <person name="Horn A."/>
            <person name="Houde N."/>
            <person name="Hughes L."/>
            <person name="Hulme W."/>
            <person name="Husby E."/>
            <person name="Iliev I."/>
            <person name="Jaffe D."/>
            <person name="Jones C."/>
            <person name="Kamal M."/>
            <person name="Kamat A."/>
            <person name="Kamvysselis M."/>
            <person name="Karlsson E."/>
            <person name="Kells C."/>
            <person name="Kieu A."/>
            <person name="Kisner P."/>
            <person name="Kodira C."/>
            <person name="Kulbokas E."/>
            <person name="Labutti K."/>
            <person name="Lama D."/>
            <person name="Landers T."/>
            <person name="Leger J."/>
            <person name="Levine S."/>
            <person name="Lewis D."/>
            <person name="Lewis T."/>
            <person name="Lindblad-toh K."/>
            <person name="Liu X."/>
            <person name="Lokyitsang T."/>
            <person name="Lokyitsang Y."/>
            <person name="Lucien O."/>
            <person name="Lui A."/>
            <person name="Ma L.J."/>
            <person name="Mabbitt R."/>
            <person name="Macdonald J."/>
            <person name="Maclean C."/>
            <person name="Major J."/>
            <person name="Manning J."/>
            <person name="Marabella R."/>
            <person name="Maru K."/>
            <person name="Matthews C."/>
            <person name="Mauceli E."/>
            <person name="Mccarthy M."/>
            <person name="Mcdonough S."/>
            <person name="Mcghee T."/>
            <person name="Meldrim J."/>
            <person name="Meneus L."/>
            <person name="Mesirov J."/>
            <person name="Mihalev A."/>
            <person name="Mihova T."/>
            <person name="Mikkelsen T."/>
            <person name="Mlenga V."/>
            <person name="Moru K."/>
            <person name="Mozes J."/>
            <person name="Mulrain L."/>
            <person name="Munson G."/>
            <person name="Naylor J."/>
            <person name="Newes C."/>
            <person name="Nguyen C."/>
            <person name="Nguyen N."/>
            <person name="Nguyen T."/>
            <person name="Nicol R."/>
            <person name="Nielsen C."/>
            <person name="Nizzari M."/>
            <person name="Norbu C."/>
            <person name="Norbu N."/>
            <person name="O'donnell P."/>
            <person name="Okoawo O."/>
            <person name="O'leary S."/>
            <person name="Omotosho B."/>
            <person name="O'neill K."/>
            <person name="Osman S."/>
            <person name="Parker S."/>
            <person name="Perrin D."/>
            <person name="Phunkhang P."/>
            <person name="Piqani B."/>
            <person name="Purcell S."/>
            <person name="Rachupka T."/>
            <person name="Ramasamy U."/>
            <person name="Rameau R."/>
            <person name="Ray V."/>
            <person name="Raymond C."/>
            <person name="Retta R."/>
            <person name="Richardson S."/>
            <person name="Rise C."/>
            <person name="Rodriguez J."/>
            <person name="Rogers J."/>
            <person name="Rogov P."/>
            <person name="Rutman M."/>
            <person name="Schupbach R."/>
            <person name="Seaman C."/>
            <person name="Settipalli S."/>
            <person name="Sharpe T."/>
            <person name="Sheridan J."/>
            <person name="Sherpa N."/>
            <person name="Shi J."/>
            <person name="Smirnov S."/>
            <person name="Smith C."/>
            <person name="Sougnez C."/>
            <person name="Spencer B."/>
            <person name="Stalker J."/>
            <person name="Stange-thomann N."/>
            <person name="Stavropoulos S."/>
            <person name="Stetson K."/>
            <person name="Stone C."/>
            <person name="Stone S."/>
            <person name="Stubbs M."/>
            <person name="Talamas J."/>
            <person name="Tchuinga P."/>
            <person name="Tenzing P."/>
            <person name="Tesfaye S."/>
            <person name="Theodore J."/>
            <person name="Thoulutsang Y."/>
            <person name="Topham K."/>
            <person name="Towey S."/>
            <person name="Tsamla T."/>
            <person name="Tsomo N."/>
            <person name="Vallee D."/>
            <person name="Vassiliev H."/>
            <person name="Venkataraman V."/>
            <person name="Vinson J."/>
            <person name="Vo A."/>
            <person name="Wade C."/>
            <person name="Wang S."/>
            <person name="Wangchuk T."/>
            <person name="Wangdi T."/>
            <person name="Whittaker C."/>
            <person name="Wilkinson J."/>
            <person name="Wu Y."/>
            <person name="Wyman D."/>
            <person name="Yadav S."/>
            <person name="Yang S."/>
            <person name="Yang X."/>
            <person name="Yeager S."/>
            <person name="Yee E."/>
            <person name="Young G."/>
            <person name="Zainoun J."/>
            <person name="Zembeck L."/>
            <person name="Zimmer A."/>
            <person name="Zody M."/>
            <person name="Lander E."/>
        </authorList>
    </citation>
    <scope>NUCLEOTIDE SEQUENCE [LARGE SCALE GENOMIC DNA]</scope>
</reference>
<proteinExistence type="inferred from homology"/>
<dbReference type="FunFam" id="2.60.200.20:FF:000003">
    <property type="entry name" value="sarcolemmal membrane-associated protein isoform X2"/>
    <property type="match status" value="1"/>
</dbReference>
<keyword evidence="11" id="KW-0496">Mitochondrion</keyword>
<evidence type="ECO:0000256" key="16">
    <source>
        <dbReference type="ARBA" id="ARBA00061687"/>
    </source>
</evidence>
<dbReference type="InterPro" id="IPR051176">
    <property type="entry name" value="Cent_Immune-Sig_Mod"/>
</dbReference>
<keyword evidence="7" id="KW-0812">Transmembrane</keyword>
<evidence type="ECO:0000256" key="8">
    <source>
        <dbReference type="ARBA" id="ARBA00022824"/>
    </source>
</evidence>
<dbReference type="CDD" id="cd22679">
    <property type="entry name" value="FHA_SLMAP"/>
    <property type="match status" value="1"/>
</dbReference>
<comment type="similarity">
    <text evidence="16">Belongs to the SLMAP family.</text>
</comment>
<dbReference type="CDD" id="cd21911">
    <property type="entry name" value="CC1_SLMAP"/>
    <property type="match status" value="1"/>
</dbReference>
<keyword evidence="10 19" id="KW-0175">Coiled coil</keyword>
<dbReference type="Ensembl" id="ENSCSAVT00000003774.1">
    <property type="protein sequence ID" value="ENSCSAVP00000003717.1"/>
    <property type="gene ID" value="ENSCSAVG00000002203.1"/>
</dbReference>
<dbReference type="GeneTree" id="ENSGT00940000157660"/>
<evidence type="ECO:0000256" key="19">
    <source>
        <dbReference type="SAM" id="Coils"/>
    </source>
</evidence>
<dbReference type="Gene3D" id="2.60.200.20">
    <property type="match status" value="1"/>
</dbReference>
<name>H2YEG9_CIOSA</name>
<dbReference type="Pfam" id="PF00498">
    <property type="entry name" value="FHA"/>
    <property type="match status" value="1"/>
</dbReference>
<keyword evidence="6" id="KW-0597">Phosphoprotein</keyword>
<organism evidence="21 22">
    <name type="scientific">Ciona savignyi</name>
    <name type="common">Pacific transparent sea squirt</name>
    <dbReference type="NCBI Taxonomy" id="51511"/>
    <lineage>
        <taxon>Eukaryota</taxon>
        <taxon>Metazoa</taxon>
        <taxon>Chordata</taxon>
        <taxon>Tunicata</taxon>
        <taxon>Ascidiacea</taxon>
        <taxon>Phlebobranchia</taxon>
        <taxon>Cionidae</taxon>
        <taxon>Ciona</taxon>
    </lineage>
</organism>
<keyword evidence="12" id="KW-0472">Membrane</keyword>
<dbReference type="Proteomes" id="UP000007875">
    <property type="component" value="Unassembled WGS sequence"/>
</dbReference>
<dbReference type="STRING" id="51511.ENSCSAVP00000003717"/>
<evidence type="ECO:0000256" key="17">
    <source>
        <dbReference type="ARBA" id="ARBA00066015"/>
    </source>
</evidence>
<evidence type="ECO:0000256" key="6">
    <source>
        <dbReference type="ARBA" id="ARBA00022553"/>
    </source>
</evidence>
<dbReference type="HOGENOM" id="CLU_041551_0_1_1"/>
<evidence type="ECO:0000256" key="5">
    <source>
        <dbReference type="ARBA" id="ARBA00022490"/>
    </source>
</evidence>
<dbReference type="InParanoid" id="H2YEG9"/>
<dbReference type="GO" id="GO:0031966">
    <property type="term" value="C:mitochondrial membrane"/>
    <property type="evidence" value="ECO:0007669"/>
    <property type="project" value="UniProtKB-SubCell"/>
</dbReference>
<keyword evidence="4" id="KW-1003">Cell membrane</keyword>
<dbReference type="AlphaFoldDB" id="H2YEG9"/>
<comment type="subunit">
    <text evidence="17">Homodimer. Interacts with myosin. Interacts with SIKE1 and both associate with the STRIPAK core complex composed of PP2A catalytic and scaffolding subunits, the striatins (PP2A regulatory subunits), the striatin-associated proteins MOB4, STRIP1 and STRIP2, PDCD10 and members of the STE20 kinases, such as STK24 and STK26. Interacts (via FHA domain) with STK3 (when phosphorylated); the interaction associates STK3 with the STRIPAK complex.</text>
</comment>
<evidence type="ECO:0000256" key="4">
    <source>
        <dbReference type="ARBA" id="ARBA00022475"/>
    </source>
</evidence>
<evidence type="ECO:0000256" key="9">
    <source>
        <dbReference type="ARBA" id="ARBA00022989"/>
    </source>
</evidence>
<feature type="coiled-coil region" evidence="19">
    <location>
        <begin position="168"/>
        <end position="362"/>
    </location>
</feature>
<accession>H2YEG9</accession>
<dbReference type="GO" id="GO:0005813">
    <property type="term" value="C:centrosome"/>
    <property type="evidence" value="ECO:0007669"/>
    <property type="project" value="UniProtKB-SubCell"/>
</dbReference>
<evidence type="ECO:0000256" key="7">
    <source>
        <dbReference type="ARBA" id="ARBA00022692"/>
    </source>
</evidence>
<evidence type="ECO:0000256" key="18">
    <source>
        <dbReference type="ARBA" id="ARBA00074026"/>
    </source>
</evidence>
<dbReference type="eggNOG" id="KOG3872">
    <property type="taxonomic scope" value="Eukaryota"/>
</dbReference>
<evidence type="ECO:0000256" key="15">
    <source>
        <dbReference type="ARBA" id="ARBA00060409"/>
    </source>
</evidence>
<dbReference type="PANTHER" id="PTHR15715:SF37">
    <property type="entry name" value="LD47843P"/>
    <property type="match status" value="1"/>
</dbReference>
<evidence type="ECO:0000256" key="10">
    <source>
        <dbReference type="ARBA" id="ARBA00023054"/>
    </source>
</evidence>
<keyword evidence="13" id="KW-0206">Cytoskeleton</keyword>
<evidence type="ECO:0000256" key="1">
    <source>
        <dbReference type="ARBA" id="ARBA00004300"/>
    </source>
</evidence>
<keyword evidence="9" id="KW-1133">Transmembrane helix</keyword>
<keyword evidence="8" id="KW-0256">Endoplasmic reticulum</keyword>
<sequence>MTAAIHFCCCPNSHPFKDRHILLKEPTKIGRSVARSRPATNNAVFDCKVLSRNHALLWYENGKFYIQDTRSSNGTFVNNQRLSKATEESAAVEVNSCDIVQFGVDVVDNTRKLTHGCIVSRIRLFLPNGEESKQSTTRNTSILEKVPFNNNPLPSVQSQDLYQLHQYLQEALHREQMLEQKLALLQRLVVNSHDASEKGWQALINEDRLLSRLEFLENQLQTLNKNQNEDELNMKLQQLQEDKYNYENTSKETLRKALQEKLEAVRKLSNLERSLSNTEDECTHLRLMHEQTQNELAELAATHQSKIKELHELTEKLQEMERKHEESKATIEIQQNELQRELTDLQQEESALRVKFNSLQEEADLRNTEKEVPNNVCHEDRGIQVEQMDKIDKLFNGADELENIVNSGKLKHSLKDQMDDLTKLQEELSSKNEVIEANEQEILSLKNDLDSARMAAVENVSEVTLLRHKLSEREDEMKTLLESATSDLQHQLSDAKLEIDARTNTADQLQDQLAEMESCLSEL</sequence>
<dbReference type="PROSITE" id="PS50006">
    <property type="entry name" value="FHA_DOMAIN"/>
    <property type="match status" value="1"/>
</dbReference>
<protein>
    <recommendedName>
        <fullName evidence="18">Sarcolemmal membrane-associated protein</fullName>
    </recommendedName>
</protein>
<comment type="subcellular location">
    <subcellularLocation>
        <location evidence="15">Cell membrane</location>
        <location evidence="15">Sarcolemma</location>
        <topology evidence="15">Single-pass type IV membrane protein</topology>
    </subcellularLocation>
    <subcellularLocation>
        <location evidence="1">Cytoplasm</location>
        <location evidence="1">Cytoskeleton</location>
        <location evidence="1">Microtubule organizing center</location>
        <location evidence="1">Centrosome</location>
    </subcellularLocation>
    <subcellularLocation>
        <location evidence="3">Endoplasmic reticulum membrane</location>
        <topology evidence="3">Single-pass membrane protein</topology>
    </subcellularLocation>
    <subcellularLocation>
        <location evidence="2">Mitochondrion membrane</location>
        <topology evidence="2">Single-pass membrane protein</topology>
    </subcellularLocation>
</comment>
<evidence type="ECO:0000313" key="21">
    <source>
        <dbReference type="Ensembl" id="ENSCSAVP00000003717.1"/>
    </source>
</evidence>
<reference evidence="21" key="3">
    <citation type="submission" date="2025-09" db="UniProtKB">
        <authorList>
            <consortium name="Ensembl"/>
        </authorList>
    </citation>
    <scope>IDENTIFICATION</scope>
</reference>
<evidence type="ECO:0000256" key="3">
    <source>
        <dbReference type="ARBA" id="ARBA00004389"/>
    </source>
</evidence>
<reference evidence="21" key="2">
    <citation type="submission" date="2025-08" db="UniProtKB">
        <authorList>
            <consortium name="Ensembl"/>
        </authorList>
    </citation>
    <scope>IDENTIFICATION</scope>
</reference>
<dbReference type="GO" id="GO:0005789">
    <property type="term" value="C:endoplasmic reticulum membrane"/>
    <property type="evidence" value="ECO:0007669"/>
    <property type="project" value="UniProtKB-SubCell"/>
</dbReference>
<evidence type="ECO:0000256" key="13">
    <source>
        <dbReference type="ARBA" id="ARBA00023212"/>
    </source>
</evidence>
<comment type="function">
    <text evidence="14">Associates with the striatin-interacting phosphatase and kinase (STRIPAK) core complex, forming the extended (SIKE1:SLMAP)STRIPAK complex. The (SIKE1:SLMAP)STRIPAK complex dephosphorylates STK3 leading to the inhibition of Hippo signaling and the control of cell growth. May play a role during myoblast fusion.</text>
</comment>